<dbReference type="Pfam" id="PF02770">
    <property type="entry name" value="Acyl-CoA_dh_M"/>
    <property type="match status" value="1"/>
</dbReference>
<keyword evidence="11" id="KW-1185">Reference proteome</keyword>
<dbReference type="PROSITE" id="PS00073">
    <property type="entry name" value="ACYL_COA_DH_2"/>
    <property type="match status" value="1"/>
</dbReference>
<evidence type="ECO:0000256" key="5">
    <source>
        <dbReference type="ARBA" id="ARBA00023002"/>
    </source>
</evidence>
<evidence type="ECO:0000256" key="2">
    <source>
        <dbReference type="ARBA" id="ARBA00009347"/>
    </source>
</evidence>
<evidence type="ECO:0000259" key="7">
    <source>
        <dbReference type="Pfam" id="PF00441"/>
    </source>
</evidence>
<dbReference type="Gene3D" id="1.20.140.10">
    <property type="entry name" value="Butyryl-CoA Dehydrogenase, subunit A, domain 3"/>
    <property type="match status" value="1"/>
</dbReference>
<comment type="cofactor">
    <cofactor evidence="1 6">
        <name>FAD</name>
        <dbReference type="ChEBI" id="CHEBI:57692"/>
    </cofactor>
</comment>
<dbReference type="Gene3D" id="2.40.110.10">
    <property type="entry name" value="Butyryl-CoA Dehydrogenase, subunit A, domain 2"/>
    <property type="match status" value="1"/>
</dbReference>
<keyword evidence="3 6" id="KW-0285">Flavoprotein</keyword>
<dbReference type="Proteomes" id="UP000037043">
    <property type="component" value="Unassembled WGS sequence"/>
</dbReference>
<feature type="domain" description="Acyl-CoA dehydrogenase/oxidase N-terminal" evidence="9">
    <location>
        <begin position="7"/>
        <end position="118"/>
    </location>
</feature>
<evidence type="ECO:0000256" key="6">
    <source>
        <dbReference type="RuleBase" id="RU362125"/>
    </source>
</evidence>
<dbReference type="AlphaFoldDB" id="A0A0L6Z7Q4"/>
<dbReference type="InterPro" id="IPR036250">
    <property type="entry name" value="AcylCo_DH-like_C"/>
</dbReference>
<reference evidence="11" key="1">
    <citation type="submission" date="2015-08" db="EMBL/GenBank/DDBJ databases">
        <title>Genome sequence of the strict anaerobe Clostridium homopropionicum LuHBu1 (DSM 5847T).</title>
        <authorList>
            <person name="Poehlein A."/>
            <person name="Beck M."/>
            <person name="Schiel-Bengelsdorf B."/>
            <person name="Bengelsdorf F.R."/>
            <person name="Daniel R."/>
            <person name="Duerre P."/>
        </authorList>
    </citation>
    <scope>NUCLEOTIDE SEQUENCE [LARGE SCALE GENOMIC DNA]</scope>
    <source>
        <strain evidence="11">DSM 5847</strain>
    </source>
</reference>
<comment type="caution">
    <text evidence="10">The sequence shown here is derived from an EMBL/GenBank/DDBJ whole genome shotgun (WGS) entry which is preliminary data.</text>
</comment>
<dbReference type="EC" id="1.3.99.-" evidence="10"/>
<gene>
    <name evidence="10" type="primary">acdA_6</name>
    <name evidence="10" type="ORF">CLHOM_27400</name>
</gene>
<dbReference type="SUPFAM" id="SSF56645">
    <property type="entry name" value="Acyl-CoA dehydrogenase NM domain-like"/>
    <property type="match status" value="1"/>
</dbReference>
<evidence type="ECO:0000256" key="3">
    <source>
        <dbReference type="ARBA" id="ARBA00022630"/>
    </source>
</evidence>
<dbReference type="InterPro" id="IPR009075">
    <property type="entry name" value="AcylCo_DH/oxidase_C"/>
</dbReference>
<dbReference type="PANTHER" id="PTHR43884:SF12">
    <property type="entry name" value="ISOVALERYL-COA DEHYDROGENASE, MITOCHONDRIAL-RELATED"/>
    <property type="match status" value="1"/>
</dbReference>
<feature type="domain" description="Acyl-CoA oxidase/dehydrogenase middle" evidence="8">
    <location>
        <begin position="122"/>
        <end position="217"/>
    </location>
</feature>
<dbReference type="InterPro" id="IPR009100">
    <property type="entry name" value="AcylCoA_DH/oxidase_NM_dom_sf"/>
</dbReference>
<keyword evidence="4 6" id="KW-0274">FAD</keyword>
<dbReference type="FunFam" id="1.20.140.10:FF:000004">
    <property type="entry name" value="Acyl-CoA dehydrogenase FadE25"/>
    <property type="match status" value="1"/>
</dbReference>
<dbReference type="FunFam" id="2.40.110.10:FF:000001">
    <property type="entry name" value="Acyl-CoA dehydrogenase, mitochondrial"/>
    <property type="match status" value="1"/>
</dbReference>
<protein>
    <submittedName>
        <fullName evidence="10">Acyl-CoA dehydrogenase</fullName>
        <ecNumber evidence="10">1.3.99.-</ecNumber>
    </submittedName>
</protein>
<dbReference type="PATRIC" id="fig|1121318.3.peg.2753"/>
<dbReference type="InterPro" id="IPR037069">
    <property type="entry name" value="AcylCoA_DH/ox_N_sf"/>
</dbReference>
<proteinExistence type="inferred from homology"/>
<dbReference type="Pfam" id="PF02771">
    <property type="entry name" value="Acyl-CoA_dh_N"/>
    <property type="match status" value="1"/>
</dbReference>
<evidence type="ECO:0000313" key="11">
    <source>
        <dbReference type="Proteomes" id="UP000037043"/>
    </source>
</evidence>
<dbReference type="InterPro" id="IPR006091">
    <property type="entry name" value="Acyl-CoA_Oxase/DH_mid-dom"/>
</dbReference>
<dbReference type="InterPro" id="IPR006089">
    <property type="entry name" value="Acyl-CoA_DH_CS"/>
</dbReference>
<organism evidence="10 11">
    <name type="scientific">Clostridium homopropionicum DSM 5847</name>
    <dbReference type="NCBI Taxonomy" id="1121318"/>
    <lineage>
        <taxon>Bacteria</taxon>
        <taxon>Bacillati</taxon>
        <taxon>Bacillota</taxon>
        <taxon>Clostridia</taxon>
        <taxon>Eubacteriales</taxon>
        <taxon>Clostridiaceae</taxon>
        <taxon>Clostridium</taxon>
    </lineage>
</organism>
<dbReference type="EMBL" id="LHUR01000031">
    <property type="protein sequence ID" value="KOA19000.1"/>
    <property type="molecule type" value="Genomic_DNA"/>
</dbReference>
<dbReference type="InterPro" id="IPR046373">
    <property type="entry name" value="Acyl-CoA_Oxase/DH_mid-dom_sf"/>
</dbReference>
<name>A0A0L6Z7Q4_9CLOT</name>
<dbReference type="PANTHER" id="PTHR43884">
    <property type="entry name" value="ACYL-COA DEHYDROGENASE"/>
    <property type="match status" value="1"/>
</dbReference>
<evidence type="ECO:0000259" key="9">
    <source>
        <dbReference type="Pfam" id="PF02771"/>
    </source>
</evidence>
<dbReference type="PIRSF" id="PIRSF016578">
    <property type="entry name" value="HsaA"/>
    <property type="match status" value="1"/>
</dbReference>
<evidence type="ECO:0000313" key="10">
    <source>
        <dbReference type="EMBL" id="KOA19000.1"/>
    </source>
</evidence>
<dbReference type="GO" id="GO:0050660">
    <property type="term" value="F:flavin adenine dinucleotide binding"/>
    <property type="evidence" value="ECO:0007669"/>
    <property type="project" value="InterPro"/>
</dbReference>
<feature type="domain" description="Acyl-CoA dehydrogenase/oxidase C-terminal" evidence="7">
    <location>
        <begin position="230"/>
        <end position="376"/>
    </location>
</feature>
<dbReference type="STRING" id="36844.SAMN04488501_10913"/>
<accession>A0A0L6Z7Q4</accession>
<dbReference type="FunFam" id="1.10.540.10:FF:000002">
    <property type="entry name" value="Acyl-CoA dehydrogenase FadE19"/>
    <property type="match status" value="1"/>
</dbReference>
<comment type="similarity">
    <text evidence="2 6">Belongs to the acyl-CoA dehydrogenase family.</text>
</comment>
<dbReference type="InterPro" id="IPR013786">
    <property type="entry name" value="AcylCoA_DH/ox_N"/>
</dbReference>
<dbReference type="Pfam" id="PF00441">
    <property type="entry name" value="Acyl-CoA_dh_1"/>
    <property type="match status" value="1"/>
</dbReference>
<dbReference type="SUPFAM" id="SSF47203">
    <property type="entry name" value="Acyl-CoA dehydrogenase C-terminal domain-like"/>
    <property type="match status" value="1"/>
</dbReference>
<dbReference type="GO" id="GO:0003995">
    <property type="term" value="F:acyl-CoA dehydrogenase activity"/>
    <property type="evidence" value="ECO:0007669"/>
    <property type="project" value="InterPro"/>
</dbReference>
<evidence type="ECO:0000256" key="1">
    <source>
        <dbReference type="ARBA" id="ARBA00001974"/>
    </source>
</evidence>
<evidence type="ECO:0000259" key="8">
    <source>
        <dbReference type="Pfam" id="PF02770"/>
    </source>
</evidence>
<keyword evidence="5 6" id="KW-0560">Oxidoreductase</keyword>
<dbReference type="Gene3D" id="1.10.540.10">
    <property type="entry name" value="Acyl-CoA dehydrogenase/oxidase, N-terminal domain"/>
    <property type="match status" value="1"/>
</dbReference>
<evidence type="ECO:0000256" key="4">
    <source>
        <dbReference type="ARBA" id="ARBA00022827"/>
    </source>
</evidence>
<sequence length="380" mass="41533">MDFMLSQNHQFIQSTAREFAQKELLPITIENDEKSEFPMEAYKKLAKMGFLGLPYSKEYGGTGADYLSYAIAIEEISKVHASLGIAFSVTTSLCAGSIYNGGTEEQKKKYIPDLLSGKTIGAFGLTEPNAGSDASNAKTVAVKDGEYYILNGMKCFITNGPIADIFVVYAMTDRSKGVKGLSAFIVEKNYPGFSIGKIEDKCGIKAAQVSEIIFENVRVPKENLLGGEEGKGFALAMKSLDGGRIGVASQGLGIAEGAFDIAVDYMKKRVQFGKQLFKNQYLAFKMAELEVEIEKAKYLLYKAATDKDNGRPYSIPAAKAKLSCTDAAMKATVEAAQMLGGNGYMKEYHVERMMRDAKITQIYEGTNEIQKLIISGNIFK</sequence>
<dbReference type="RefSeq" id="WP_052222219.1">
    <property type="nucleotide sequence ID" value="NZ_LHUR01000031.1"/>
</dbReference>